<feature type="compositionally biased region" description="Polar residues" evidence="1">
    <location>
        <begin position="99"/>
        <end position="125"/>
    </location>
</feature>
<evidence type="ECO:0000313" key="2">
    <source>
        <dbReference type="EMBL" id="KPQ41205.1"/>
    </source>
</evidence>
<dbReference type="AlphaFoldDB" id="A0A0P8AB65"/>
<name>A0A0P8AB65_9EURY</name>
<comment type="caution">
    <text evidence="2">The sequence shown here is derived from an EMBL/GenBank/DDBJ whole genome shotgun (WGS) entry which is preliminary data.</text>
</comment>
<feature type="region of interest" description="Disordered" evidence="1">
    <location>
        <begin position="36"/>
        <end position="126"/>
    </location>
</feature>
<organism evidence="2 3">
    <name type="scientific">Candidatus Methanoperedens nitratireducens</name>
    <dbReference type="NCBI Taxonomy" id="1392998"/>
    <lineage>
        <taxon>Archaea</taxon>
        <taxon>Methanobacteriati</taxon>
        <taxon>Methanobacteriota</taxon>
        <taxon>Stenosarchaea group</taxon>
        <taxon>Methanomicrobia</taxon>
        <taxon>Methanosarcinales</taxon>
        <taxon>ANME-2 cluster</taxon>
        <taxon>Candidatus Methanoperedentaceae</taxon>
        <taxon>Candidatus Methanoperedens</taxon>
    </lineage>
</organism>
<protein>
    <submittedName>
        <fullName evidence="2">Uncharacterized protein</fullName>
    </submittedName>
</protein>
<reference evidence="2 3" key="1">
    <citation type="submission" date="2015-09" db="EMBL/GenBank/DDBJ databases">
        <title>A metagenomics-based metabolic model of nitrate-dependent anaerobic oxidation of methane by Methanoperedens-like archaea.</title>
        <authorList>
            <person name="Arshad A."/>
            <person name="Speth D.R."/>
            <person name="De Graaf R.M."/>
            <person name="Op Den Camp H.J."/>
            <person name="Jetten M.S."/>
            <person name="Welte C.U."/>
        </authorList>
    </citation>
    <scope>NUCLEOTIDE SEQUENCE [LARGE SCALE GENOMIC DNA]</scope>
</reference>
<gene>
    <name evidence="2" type="ORF">MPEBLZ_04261</name>
</gene>
<dbReference type="EMBL" id="LKCM01000414">
    <property type="protein sequence ID" value="KPQ41205.1"/>
    <property type="molecule type" value="Genomic_DNA"/>
</dbReference>
<dbReference type="Proteomes" id="UP000050360">
    <property type="component" value="Unassembled WGS sequence"/>
</dbReference>
<sequence>MINNSVSHGSCCKDLRKDIIDSVQVPISWPAHRQDRIDKGDLMSTEEPGWGGYTEPTRDNGGGGSKPPTPQPPSQPNQWGELPGGATVSEGSDPGDNYGYSSGGNDLSGGSHTSYDNAGNPTTIYTDRLGNVHSLQDYSGRGGGRYDTVIGGFHEGYAG</sequence>
<evidence type="ECO:0000313" key="3">
    <source>
        <dbReference type="Proteomes" id="UP000050360"/>
    </source>
</evidence>
<evidence type="ECO:0000256" key="1">
    <source>
        <dbReference type="SAM" id="MobiDB-lite"/>
    </source>
</evidence>
<proteinExistence type="predicted"/>
<accession>A0A0P8AB65</accession>
<feature type="non-terminal residue" evidence="2">
    <location>
        <position position="159"/>
    </location>
</feature>